<name>Q10W11_TRIEI</name>
<keyword evidence="1" id="KW-1133">Transmembrane helix</keyword>
<dbReference type="RefSeq" id="WP_011613880.1">
    <property type="nucleotide sequence ID" value="NC_008312.1"/>
</dbReference>
<keyword evidence="1" id="KW-0472">Membrane</keyword>
<evidence type="ECO:0000259" key="2">
    <source>
        <dbReference type="Pfam" id="PF13239"/>
    </source>
</evidence>
<proteinExistence type="predicted"/>
<dbReference type="HOGENOM" id="CLU_129293_0_0_3"/>
<accession>Q10W11</accession>
<dbReference type="OrthoDB" id="560236at2"/>
<dbReference type="EMBL" id="CP000393">
    <property type="protein sequence ID" value="ABG53563.1"/>
    <property type="molecule type" value="Genomic_DNA"/>
</dbReference>
<evidence type="ECO:0000256" key="1">
    <source>
        <dbReference type="SAM" id="Phobius"/>
    </source>
</evidence>
<organism evidence="3">
    <name type="scientific">Trichodesmium erythraeum (strain IMS101)</name>
    <dbReference type="NCBI Taxonomy" id="203124"/>
    <lineage>
        <taxon>Bacteria</taxon>
        <taxon>Bacillati</taxon>
        <taxon>Cyanobacteriota</taxon>
        <taxon>Cyanophyceae</taxon>
        <taxon>Oscillatoriophycideae</taxon>
        <taxon>Oscillatoriales</taxon>
        <taxon>Microcoleaceae</taxon>
        <taxon>Trichodesmium</taxon>
    </lineage>
</organism>
<dbReference type="eggNOG" id="ENOG5031EQC">
    <property type="taxonomic scope" value="Bacteria"/>
</dbReference>
<evidence type="ECO:0000313" key="3">
    <source>
        <dbReference type="EMBL" id="ABG53563.1"/>
    </source>
</evidence>
<sequence length="165" mass="19146">MTNPQNEITQTYAQDDVQQILQLALVNRSEGGEFTKVQLLEIAQEMGVSPEELAVAEQEWLSQRGEFQEKQIFNQVRREKLKQGAIKYGIVNSFLLLLNLVTSHTFSWSLPILLLWGLWLALDVWKTFQIEGENYENAFQRWRLKKQLGQSIGSLVDKFFKIVKS</sequence>
<dbReference type="AlphaFoldDB" id="Q10W11"/>
<dbReference type="STRING" id="203124.Tery_4587"/>
<dbReference type="InterPro" id="IPR025698">
    <property type="entry name" value="2TM_dom"/>
</dbReference>
<dbReference type="KEGG" id="ter:Tery_4587"/>
<protein>
    <recommendedName>
        <fullName evidence="2">2TM domain-containing protein</fullName>
    </recommendedName>
</protein>
<feature type="transmembrane region" description="Helical" evidence="1">
    <location>
        <begin position="85"/>
        <end position="102"/>
    </location>
</feature>
<gene>
    <name evidence="3" type="ordered locus">Tery_4587</name>
</gene>
<dbReference type="Pfam" id="PF13239">
    <property type="entry name" value="2TM"/>
    <property type="match status" value="1"/>
</dbReference>
<feature type="domain" description="2TM" evidence="2">
    <location>
        <begin position="70"/>
        <end position="147"/>
    </location>
</feature>
<keyword evidence="1" id="KW-0812">Transmembrane</keyword>
<reference evidence="3" key="1">
    <citation type="submission" date="2006-06" db="EMBL/GenBank/DDBJ databases">
        <title>Complete sequence of Trichodesmium erythraeum IMS101.</title>
        <authorList>
            <consortium name="US DOE Joint Genome Institute"/>
            <person name="Copeland A."/>
            <person name="Lucas S."/>
            <person name="Lapidus A."/>
            <person name="Barry K."/>
            <person name="Detter J.C."/>
            <person name="Glavina del Rio T."/>
            <person name="Hammon N."/>
            <person name="Israni S."/>
            <person name="Dalin E."/>
            <person name="Tice H."/>
            <person name="Pitluck S."/>
            <person name="Kiss H."/>
            <person name="Munk A.C."/>
            <person name="Brettin T."/>
            <person name="Bruce D."/>
            <person name="Han C."/>
            <person name="Tapia R."/>
            <person name="Gilna P."/>
            <person name="Schmutz J."/>
            <person name="Larimer F."/>
            <person name="Land M."/>
            <person name="Hauser L."/>
            <person name="Kyrpides N."/>
            <person name="Kim E."/>
            <person name="Richardson P."/>
        </authorList>
    </citation>
    <scope>NUCLEOTIDE SEQUENCE [LARGE SCALE GENOMIC DNA]</scope>
    <source>
        <strain evidence="3">IMS101</strain>
    </source>
</reference>